<sequence>MRRPSDRSARCRAVLAVAALYGLLLQVFLVSLHPGAPLPGGGVICAAHDGVPADDGTPCPQQLCCLSAHLAQPLAAPVPDTVAVAVPWRRAVAEVWRPAETPPARGPPDRAVSSRGPPAA</sequence>
<evidence type="ECO:0000313" key="2">
    <source>
        <dbReference type="EMBL" id="MDQ0443782.1"/>
    </source>
</evidence>
<comment type="caution">
    <text evidence="2">The sequence shown here is derived from an EMBL/GenBank/DDBJ whole genome shotgun (WGS) entry which is preliminary data.</text>
</comment>
<evidence type="ECO:0000256" key="1">
    <source>
        <dbReference type="SAM" id="MobiDB-lite"/>
    </source>
</evidence>
<keyword evidence="3" id="KW-1185">Reference proteome</keyword>
<accession>A0ABU0HN70</accession>
<evidence type="ECO:0000313" key="3">
    <source>
        <dbReference type="Proteomes" id="UP001236369"/>
    </source>
</evidence>
<protein>
    <recommendedName>
        <fullName evidence="4">DUF2946 domain-containing protein</fullName>
    </recommendedName>
</protein>
<evidence type="ECO:0008006" key="4">
    <source>
        <dbReference type="Google" id="ProtNLM"/>
    </source>
</evidence>
<organism evidence="2 3">
    <name type="scientific">Methylobacterium persicinum</name>
    <dbReference type="NCBI Taxonomy" id="374426"/>
    <lineage>
        <taxon>Bacteria</taxon>
        <taxon>Pseudomonadati</taxon>
        <taxon>Pseudomonadota</taxon>
        <taxon>Alphaproteobacteria</taxon>
        <taxon>Hyphomicrobiales</taxon>
        <taxon>Methylobacteriaceae</taxon>
        <taxon>Methylobacterium</taxon>
    </lineage>
</organism>
<name>A0ABU0HN70_9HYPH</name>
<reference evidence="2 3" key="1">
    <citation type="submission" date="2023-07" db="EMBL/GenBank/DDBJ databases">
        <title>Genomic Encyclopedia of Type Strains, Phase IV (KMG-IV): sequencing the most valuable type-strain genomes for metagenomic binning, comparative biology and taxonomic classification.</title>
        <authorList>
            <person name="Goeker M."/>
        </authorList>
    </citation>
    <scope>NUCLEOTIDE SEQUENCE [LARGE SCALE GENOMIC DNA]</scope>
    <source>
        <strain evidence="2 3">DSM 19562</strain>
    </source>
</reference>
<dbReference type="EMBL" id="JAUSVV010000008">
    <property type="protein sequence ID" value="MDQ0443782.1"/>
    <property type="molecule type" value="Genomic_DNA"/>
</dbReference>
<proteinExistence type="predicted"/>
<dbReference type="Proteomes" id="UP001236369">
    <property type="component" value="Unassembled WGS sequence"/>
</dbReference>
<dbReference type="RefSeq" id="WP_238248348.1">
    <property type="nucleotide sequence ID" value="NZ_BPQX01000018.1"/>
</dbReference>
<feature type="region of interest" description="Disordered" evidence="1">
    <location>
        <begin position="96"/>
        <end position="120"/>
    </location>
</feature>
<gene>
    <name evidence="2" type="ORF">QO016_003288</name>
</gene>